<dbReference type="EMBL" id="SRRM01000016">
    <property type="protein sequence ID" value="TKY86730.1"/>
    <property type="molecule type" value="Genomic_DNA"/>
</dbReference>
<evidence type="ECO:0000256" key="8">
    <source>
        <dbReference type="RuleBase" id="RU366036"/>
    </source>
</evidence>
<dbReference type="RefSeq" id="XP_029738715.1">
    <property type="nucleotide sequence ID" value="XM_029884965.1"/>
</dbReference>
<dbReference type="GO" id="GO:0016592">
    <property type="term" value="C:mediator complex"/>
    <property type="evidence" value="ECO:0007669"/>
    <property type="project" value="UniProtKB-UniRule"/>
</dbReference>
<comment type="subcellular location">
    <subcellularLocation>
        <location evidence="1 8">Nucleus</location>
    </subcellularLocation>
</comment>
<protein>
    <recommendedName>
        <fullName evidence="3 8">Mediator of RNA polymerase II transcription subunit 21</fullName>
    </recommendedName>
</protein>
<keyword evidence="7 8" id="KW-0539">Nucleus</keyword>
<evidence type="ECO:0000256" key="1">
    <source>
        <dbReference type="ARBA" id="ARBA00004123"/>
    </source>
</evidence>
<comment type="function">
    <text evidence="8">Component of the Mediator complex, a coactivator involved in the regulated transcription of nearly all RNA polymerase II-dependent genes. Mediator functions as a bridge to convey information from gene-specific regulatory proteins to the basal RNA polymerase II transcription machinery. Mediator is recruited to promoters by direct interactions with regulatory proteins and serves as a scaffold for the assembly of a functional preinitiation complex with RNA polymerase II and the general transcription factors.</text>
</comment>
<evidence type="ECO:0000256" key="2">
    <source>
        <dbReference type="ARBA" id="ARBA00005770"/>
    </source>
</evidence>
<name>A0A4U7KQQ9_9BASI</name>
<evidence type="ECO:0000256" key="5">
    <source>
        <dbReference type="ARBA" id="ARBA00023159"/>
    </source>
</evidence>
<comment type="similarity">
    <text evidence="2 8">Belongs to the Mediator complex subunit 21 family.</text>
</comment>
<dbReference type="PANTHER" id="PTHR13381">
    <property type="entry name" value="RNA POLYMERASE II HOLOENZYME COMPONENT SRB7"/>
    <property type="match status" value="1"/>
</dbReference>
<evidence type="ECO:0000256" key="6">
    <source>
        <dbReference type="ARBA" id="ARBA00023163"/>
    </source>
</evidence>
<dbReference type="KEGG" id="sgra:EX895_004370"/>
<dbReference type="SUPFAM" id="SSF140718">
    <property type="entry name" value="Mediator hinge subcomplex-like"/>
    <property type="match status" value="1"/>
</dbReference>
<keyword evidence="9" id="KW-0175">Coiled coil</keyword>
<gene>
    <name evidence="10" type="ORF">EX895_004370</name>
</gene>
<keyword evidence="6 8" id="KW-0804">Transcription</keyword>
<evidence type="ECO:0000313" key="11">
    <source>
        <dbReference type="Proteomes" id="UP000306050"/>
    </source>
</evidence>
<evidence type="ECO:0000256" key="4">
    <source>
        <dbReference type="ARBA" id="ARBA00023015"/>
    </source>
</evidence>
<organism evidence="10 11">
    <name type="scientific">Sporisorium graminicola</name>
    <dbReference type="NCBI Taxonomy" id="280036"/>
    <lineage>
        <taxon>Eukaryota</taxon>
        <taxon>Fungi</taxon>
        <taxon>Dikarya</taxon>
        <taxon>Basidiomycota</taxon>
        <taxon>Ustilaginomycotina</taxon>
        <taxon>Ustilaginomycetes</taxon>
        <taxon>Ustilaginales</taxon>
        <taxon>Ustilaginaceae</taxon>
        <taxon>Sporisorium</taxon>
    </lineage>
</organism>
<reference evidence="10 11" key="1">
    <citation type="submission" date="2019-05" db="EMBL/GenBank/DDBJ databases">
        <title>Sporisorium graminicola CBS 10092 draft sequencing and annotation.</title>
        <authorList>
            <person name="Solano-Gonzalez S."/>
            <person name="Caddick M.X."/>
            <person name="Darby A."/>
        </authorList>
    </citation>
    <scope>NUCLEOTIDE SEQUENCE [LARGE SCALE GENOMIC DNA]</scope>
    <source>
        <strain evidence="10 11">CBS 10092</strain>
    </source>
</reference>
<dbReference type="Proteomes" id="UP000306050">
    <property type="component" value="Chromosome SGRAM_3"/>
</dbReference>
<dbReference type="PANTHER" id="PTHR13381:SF0">
    <property type="entry name" value="MEDIATOR OF RNA POLYMERASE II TRANSCRIPTION SUBUNIT 21"/>
    <property type="match status" value="1"/>
</dbReference>
<dbReference type="AlphaFoldDB" id="A0A4U7KQQ9"/>
<keyword evidence="4 8" id="KW-0805">Transcription regulation</keyword>
<dbReference type="InterPro" id="IPR037212">
    <property type="entry name" value="Med7/Med21-like"/>
</dbReference>
<dbReference type="InterPro" id="IPR021384">
    <property type="entry name" value="Mediator_Med21"/>
</dbReference>
<dbReference type="GO" id="GO:0003712">
    <property type="term" value="F:transcription coregulator activity"/>
    <property type="evidence" value="ECO:0007669"/>
    <property type="project" value="TreeGrafter"/>
</dbReference>
<evidence type="ECO:0000256" key="9">
    <source>
        <dbReference type="SAM" id="Coils"/>
    </source>
</evidence>
<dbReference type="OrthoDB" id="526653at2759"/>
<feature type="coiled-coil region" evidence="9">
    <location>
        <begin position="89"/>
        <end position="123"/>
    </location>
</feature>
<keyword evidence="11" id="KW-1185">Reference proteome</keyword>
<evidence type="ECO:0000256" key="3">
    <source>
        <dbReference type="ARBA" id="ARBA00019691"/>
    </source>
</evidence>
<keyword evidence="5 8" id="KW-0010">Activator</keyword>
<dbReference type="Pfam" id="PF11221">
    <property type="entry name" value="Med21"/>
    <property type="match status" value="1"/>
</dbReference>
<accession>A0A4U7KQQ9</accession>
<dbReference type="GeneID" id="40727265"/>
<comment type="caution">
    <text evidence="10">The sequence shown here is derived from an EMBL/GenBank/DDBJ whole genome shotgun (WGS) entry which is preliminary data.</text>
</comment>
<dbReference type="Gene3D" id="6.10.280.10">
    <property type="entry name" value="Mediator complex, subunit Med21"/>
    <property type="match status" value="1"/>
</dbReference>
<proteinExistence type="inferred from homology"/>
<evidence type="ECO:0000313" key="10">
    <source>
        <dbReference type="EMBL" id="TKY86730.1"/>
    </source>
</evidence>
<sequence>MDLLTQLDSDIDLLLKIMSSSVAFISRKAKHSILPASTVPLTILGKTEAIEPDEMDHAIAELVEDLVEKADSIRAIIKHLPTEESLGGDAELEAELKRMETEMKVVNDDYRSAVQEAERLRVEVGELVRLLSERQTEGRAWLVNELEGNGDREQVDTVG</sequence>
<evidence type="ECO:0000256" key="7">
    <source>
        <dbReference type="ARBA" id="ARBA00023242"/>
    </source>
</evidence>
<comment type="subunit">
    <text evidence="8">Component of the Mediator complex.</text>
</comment>
<dbReference type="GO" id="GO:0006357">
    <property type="term" value="P:regulation of transcription by RNA polymerase II"/>
    <property type="evidence" value="ECO:0007669"/>
    <property type="project" value="TreeGrafter"/>
</dbReference>